<dbReference type="Gene3D" id="3.80.10.10">
    <property type="entry name" value="Ribonuclease Inhibitor"/>
    <property type="match status" value="1"/>
</dbReference>
<feature type="transmembrane region" description="Helical" evidence="3">
    <location>
        <begin position="12"/>
        <end position="29"/>
    </location>
</feature>
<name>A0ABY7DP00_MYAAR</name>
<sequence length="195" mass="22456">MFQLDLEGSFIKNNTFIIMFFTACLYARFKRMQPRQVSKYTCLSFPALKTLKIALNQIKDIEEVFIPMNHSLENIDMSFNRLQSIPYALTKFHLMVYLVLNFNNIMSVQIDVLKNFTSLIWLKLNSNGILKISDDAFQNNINLGANNLTKIPSSVKPLSKLKYLDLSFNDIKCSCSNFHLLKGWTDSNDLSLSGY</sequence>
<protein>
    <submittedName>
        <fullName evidence="4">LRR70-like protein</fullName>
    </submittedName>
</protein>
<feature type="non-terminal residue" evidence="4">
    <location>
        <position position="1"/>
    </location>
</feature>
<evidence type="ECO:0000256" key="2">
    <source>
        <dbReference type="ARBA" id="ARBA00022737"/>
    </source>
</evidence>
<evidence type="ECO:0000256" key="1">
    <source>
        <dbReference type="ARBA" id="ARBA00022614"/>
    </source>
</evidence>
<dbReference type="PANTHER" id="PTHR45617:SF169">
    <property type="entry name" value="LRRCT DOMAIN-CONTAINING PROTEIN"/>
    <property type="match status" value="1"/>
</dbReference>
<keyword evidence="3" id="KW-1133">Transmembrane helix</keyword>
<dbReference type="Pfam" id="PF13855">
    <property type="entry name" value="LRR_8"/>
    <property type="match status" value="1"/>
</dbReference>
<keyword evidence="3" id="KW-0472">Membrane</keyword>
<dbReference type="InterPro" id="IPR032675">
    <property type="entry name" value="LRR_dom_sf"/>
</dbReference>
<dbReference type="Proteomes" id="UP001164746">
    <property type="component" value="Chromosome 3"/>
</dbReference>
<reference evidence="4" key="1">
    <citation type="submission" date="2022-11" db="EMBL/GenBank/DDBJ databases">
        <title>Centuries of genome instability and evolution in soft-shell clam transmissible cancer (bioRxiv).</title>
        <authorList>
            <person name="Hart S.F.M."/>
            <person name="Yonemitsu M.A."/>
            <person name="Giersch R.M."/>
            <person name="Beal B.F."/>
            <person name="Arriagada G."/>
            <person name="Davis B.W."/>
            <person name="Ostrander E.A."/>
            <person name="Goff S.P."/>
            <person name="Metzger M.J."/>
        </authorList>
    </citation>
    <scope>NUCLEOTIDE SEQUENCE</scope>
    <source>
        <strain evidence="4">MELC-2E11</strain>
        <tissue evidence="4">Siphon/mantle</tissue>
    </source>
</reference>
<dbReference type="InterPro" id="IPR001611">
    <property type="entry name" value="Leu-rich_rpt"/>
</dbReference>
<dbReference type="PANTHER" id="PTHR45617">
    <property type="entry name" value="LEUCINE RICH REPEAT FAMILY PROTEIN"/>
    <property type="match status" value="1"/>
</dbReference>
<gene>
    <name evidence="4" type="ORF">MAR_022689</name>
</gene>
<keyword evidence="2" id="KW-0677">Repeat</keyword>
<keyword evidence="5" id="KW-1185">Reference proteome</keyword>
<keyword evidence="3" id="KW-0812">Transmembrane</keyword>
<dbReference type="Pfam" id="PF00560">
    <property type="entry name" value="LRR_1"/>
    <property type="match status" value="1"/>
</dbReference>
<dbReference type="EMBL" id="CP111014">
    <property type="protein sequence ID" value="WAQ98316.1"/>
    <property type="molecule type" value="Genomic_DNA"/>
</dbReference>
<evidence type="ECO:0000256" key="3">
    <source>
        <dbReference type="SAM" id="Phobius"/>
    </source>
</evidence>
<evidence type="ECO:0000313" key="5">
    <source>
        <dbReference type="Proteomes" id="UP001164746"/>
    </source>
</evidence>
<dbReference type="PROSITE" id="PS51450">
    <property type="entry name" value="LRR"/>
    <property type="match status" value="1"/>
</dbReference>
<organism evidence="4 5">
    <name type="scientific">Mya arenaria</name>
    <name type="common">Soft-shell clam</name>
    <dbReference type="NCBI Taxonomy" id="6604"/>
    <lineage>
        <taxon>Eukaryota</taxon>
        <taxon>Metazoa</taxon>
        <taxon>Spiralia</taxon>
        <taxon>Lophotrochozoa</taxon>
        <taxon>Mollusca</taxon>
        <taxon>Bivalvia</taxon>
        <taxon>Autobranchia</taxon>
        <taxon>Heteroconchia</taxon>
        <taxon>Euheterodonta</taxon>
        <taxon>Imparidentia</taxon>
        <taxon>Neoheterodontei</taxon>
        <taxon>Myida</taxon>
        <taxon>Myoidea</taxon>
        <taxon>Myidae</taxon>
        <taxon>Mya</taxon>
    </lineage>
</organism>
<evidence type="ECO:0000313" key="4">
    <source>
        <dbReference type="EMBL" id="WAQ98316.1"/>
    </source>
</evidence>
<proteinExistence type="predicted"/>
<accession>A0ABY7DP00</accession>
<keyword evidence="1" id="KW-0433">Leucine-rich repeat</keyword>
<dbReference type="SUPFAM" id="SSF52058">
    <property type="entry name" value="L domain-like"/>
    <property type="match status" value="1"/>
</dbReference>